<evidence type="ECO:0000313" key="1">
    <source>
        <dbReference type="EMBL" id="RAU17833.1"/>
    </source>
</evidence>
<protein>
    <submittedName>
        <fullName evidence="1">Uncharacterized protein</fullName>
    </submittedName>
</protein>
<name>A0A364NL62_9GAMM</name>
<organism evidence="1 2">
    <name type="scientific">Nitrincola tibetensis</name>
    <dbReference type="NCBI Taxonomy" id="2219697"/>
    <lineage>
        <taxon>Bacteria</taxon>
        <taxon>Pseudomonadati</taxon>
        <taxon>Pseudomonadota</taxon>
        <taxon>Gammaproteobacteria</taxon>
        <taxon>Oceanospirillales</taxon>
        <taxon>Oceanospirillaceae</taxon>
        <taxon>Nitrincola</taxon>
    </lineage>
</organism>
<keyword evidence="2" id="KW-1185">Reference proteome</keyword>
<accession>A0A364NL62</accession>
<evidence type="ECO:0000313" key="2">
    <source>
        <dbReference type="Proteomes" id="UP000250744"/>
    </source>
</evidence>
<dbReference type="EMBL" id="QKRX01000007">
    <property type="protein sequence ID" value="RAU17833.1"/>
    <property type="molecule type" value="Genomic_DNA"/>
</dbReference>
<dbReference type="AlphaFoldDB" id="A0A364NL62"/>
<dbReference type="Proteomes" id="UP000250744">
    <property type="component" value="Unassembled WGS sequence"/>
</dbReference>
<dbReference type="RefSeq" id="WP_112159323.1">
    <property type="nucleotide sequence ID" value="NZ_QKRX01000007.1"/>
</dbReference>
<proteinExistence type="predicted"/>
<gene>
    <name evidence="1" type="ORF">DN062_10700</name>
</gene>
<comment type="caution">
    <text evidence="1">The sequence shown here is derived from an EMBL/GenBank/DDBJ whole genome shotgun (WGS) entry which is preliminary data.</text>
</comment>
<sequence length="78" mass="8116">MILMMAADGGCPHRGRAGRYRLADHQPSEPAGNGDPGVFLLAAVRLLSGFHGYVRTPVKLPTGEGLRRTLSDSSAAGG</sequence>
<reference evidence="1 2" key="1">
    <citation type="submission" date="2018-06" db="EMBL/GenBank/DDBJ databases">
        <title>Nitrincola tibetense sp. nov., isolated from Lake XuguoCo on Tibetan Plateau.</title>
        <authorList>
            <person name="Xing P."/>
        </authorList>
    </citation>
    <scope>NUCLEOTIDE SEQUENCE [LARGE SCALE GENOMIC DNA]</scope>
    <source>
        <strain evidence="2">xg18</strain>
    </source>
</reference>